<dbReference type="PANTHER" id="PTHR21421:SF29">
    <property type="entry name" value="GUSTATORY RECEPTOR 5A FOR TREHALOSE-RELATED"/>
    <property type="match status" value="1"/>
</dbReference>
<comment type="similarity">
    <text evidence="2">Belongs to the insect chemoreceptor superfamily. Gustatory receptor (GR) family. Gr5a subfamily.</text>
</comment>
<dbReference type="InterPro" id="IPR009318">
    <property type="entry name" value="Gustatory_rcpt"/>
</dbReference>
<organism evidence="9 10">
    <name type="scientific">Bombyx mori</name>
    <name type="common">Silk moth</name>
    <dbReference type="NCBI Taxonomy" id="7091"/>
    <lineage>
        <taxon>Eukaryota</taxon>
        <taxon>Metazoa</taxon>
        <taxon>Ecdysozoa</taxon>
        <taxon>Arthropoda</taxon>
        <taxon>Hexapoda</taxon>
        <taxon>Insecta</taxon>
        <taxon>Pterygota</taxon>
        <taxon>Neoptera</taxon>
        <taxon>Endopterygota</taxon>
        <taxon>Lepidoptera</taxon>
        <taxon>Glossata</taxon>
        <taxon>Ditrysia</taxon>
        <taxon>Bombycoidea</taxon>
        <taxon>Bombycidae</taxon>
        <taxon>Bombycinae</taxon>
        <taxon>Bombyx</taxon>
    </lineage>
</organism>
<dbReference type="Proteomes" id="UP000005204">
    <property type="component" value="Unassembled WGS sequence"/>
</dbReference>
<evidence type="ECO:0000256" key="7">
    <source>
        <dbReference type="ARBA" id="ARBA00023170"/>
    </source>
</evidence>
<proteinExistence type="inferred from homology"/>
<dbReference type="PANTHER" id="PTHR21421">
    <property type="entry name" value="GUSTATORY RECEPTOR"/>
    <property type="match status" value="1"/>
</dbReference>
<keyword evidence="10" id="KW-1185">Reference proteome</keyword>
<evidence type="ECO:0000313" key="10">
    <source>
        <dbReference type="Proteomes" id="UP000005204"/>
    </source>
</evidence>
<feature type="transmembrane region" description="Helical" evidence="8">
    <location>
        <begin position="122"/>
        <end position="142"/>
    </location>
</feature>
<comment type="subcellular location">
    <subcellularLocation>
        <location evidence="1">Cell membrane</location>
        <topology evidence="1">Multi-pass membrane protein</topology>
    </subcellularLocation>
</comment>
<evidence type="ECO:0000256" key="2">
    <source>
        <dbReference type="ARBA" id="ARBA00005327"/>
    </source>
</evidence>
<sequence>MLSLLSKFVITMDCLPKGSDLFESYIIRNFPWLFEFDVPYYLPIGVILQFLTLVSTINWSYSDLFIVCMSIYLTSILKQINKKIEMAGNSNHLPIPFWRTLREDYTRATRLVRSFDDTISSVIFLSFASNLFFICLQLYNILSNGVTSKYNLLKEMCPNYPSGPLGGYEQIMYLLFSLSFLLGRSLVVSLVAAKVHSASMVPASALYNIPRNMYCSEIQRFLDQVHGDKVALSGLRFFYVTRSLVLSVCQLHYYYFIYLNQ</sequence>
<dbReference type="Pfam" id="PF06151">
    <property type="entry name" value="Trehalose_recp"/>
    <property type="match status" value="2"/>
</dbReference>
<reference evidence="9" key="2">
    <citation type="submission" date="2022-06" db="UniProtKB">
        <authorList>
            <consortium name="EnsemblMetazoa"/>
        </authorList>
    </citation>
    <scope>IDENTIFICATION</scope>
    <source>
        <strain evidence="9">p50T (Dazao)</strain>
    </source>
</reference>
<accession>A0A8R2R3S1</accession>
<evidence type="ECO:0000313" key="9">
    <source>
        <dbReference type="EnsemblMetazoa" id="XP_037871941.1"/>
    </source>
</evidence>
<dbReference type="GO" id="GO:0033041">
    <property type="term" value="F:sweet taste receptor activity"/>
    <property type="evidence" value="ECO:0007669"/>
    <property type="project" value="TreeGrafter"/>
</dbReference>
<dbReference type="EnsemblMetazoa" id="XM_038016013.1">
    <property type="protein sequence ID" value="XP_037871941.1"/>
    <property type="gene ID" value="LOC105842948"/>
</dbReference>
<evidence type="ECO:0000256" key="1">
    <source>
        <dbReference type="ARBA" id="ARBA00004651"/>
    </source>
</evidence>
<keyword evidence="4 8" id="KW-0812">Transmembrane</keyword>
<evidence type="ECO:0000256" key="8">
    <source>
        <dbReference type="SAM" id="Phobius"/>
    </source>
</evidence>
<evidence type="ECO:0000256" key="4">
    <source>
        <dbReference type="ARBA" id="ARBA00022692"/>
    </source>
</evidence>
<dbReference type="AlphaFoldDB" id="A0A8R2R3S1"/>
<keyword evidence="6 8" id="KW-0472">Membrane</keyword>
<evidence type="ECO:0000256" key="5">
    <source>
        <dbReference type="ARBA" id="ARBA00022989"/>
    </source>
</evidence>
<feature type="transmembrane region" description="Helical" evidence="8">
    <location>
        <begin position="40"/>
        <end position="73"/>
    </location>
</feature>
<keyword evidence="3" id="KW-1003">Cell membrane</keyword>
<reference evidence="10" key="1">
    <citation type="journal article" date="2008" name="Insect Biochem. Mol. Biol.">
        <title>The genome of a lepidopteran model insect, the silkworm Bombyx mori.</title>
        <authorList>
            <consortium name="International Silkworm Genome Consortium"/>
        </authorList>
    </citation>
    <scope>NUCLEOTIDE SEQUENCE [LARGE SCALE GENOMIC DNA]</scope>
    <source>
        <strain evidence="10">p50T</strain>
    </source>
</reference>
<name>A0A8R2R3S1_BOMMO</name>
<protein>
    <submittedName>
        <fullName evidence="9">Uncharacterized protein</fullName>
    </submittedName>
</protein>
<dbReference type="GO" id="GO:0005886">
    <property type="term" value="C:plasma membrane"/>
    <property type="evidence" value="ECO:0007669"/>
    <property type="project" value="UniProtKB-SubCell"/>
</dbReference>
<evidence type="ECO:0000256" key="3">
    <source>
        <dbReference type="ARBA" id="ARBA00022475"/>
    </source>
</evidence>
<evidence type="ECO:0000256" key="6">
    <source>
        <dbReference type="ARBA" id="ARBA00023136"/>
    </source>
</evidence>
<feature type="transmembrane region" description="Helical" evidence="8">
    <location>
        <begin position="171"/>
        <end position="193"/>
    </location>
</feature>
<keyword evidence="7" id="KW-0675">Receptor</keyword>
<keyword evidence="5 8" id="KW-1133">Transmembrane helix</keyword>